<dbReference type="RefSeq" id="WP_176610814.1">
    <property type="nucleotide sequence ID" value="NZ_CP056117.1"/>
</dbReference>
<name>A0A7H8UIY5_ENTCL</name>
<dbReference type="Proteomes" id="UP000509421">
    <property type="component" value="Chromosome"/>
</dbReference>
<protein>
    <submittedName>
        <fullName evidence="1">Uncharacterized protein</fullName>
    </submittedName>
</protein>
<dbReference type="AlphaFoldDB" id="A0A7H8UIY5"/>
<reference evidence="1 2" key="1">
    <citation type="submission" date="2020-06" db="EMBL/GenBank/DDBJ databases">
        <title>Long-read sequencing of DSM26481-BlokeschLab.</title>
        <authorList>
            <person name="Blokesch M."/>
        </authorList>
    </citation>
    <scope>NUCLEOTIDE SEQUENCE [LARGE SCALE GENOMIC DNA]</scope>
    <source>
        <strain evidence="1 2">DSM 26481</strain>
    </source>
</reference>
<organism evidence="1 2">
    <name type="scientific">Enterobacter cloacae</name>
    <dbReference type="NCBI Taxonomy" id="550"/>
    <lineage>
        <taxon>Bacteria</taxon>
        <taxon>Pseudomonadati</taxon>
        <taxon>Pseudomonadota</taxon>
        <taxon>Gammaproteobacteria</taxon>
        <taxon>Enterobacterales</taxon>
        <taxon>Enterobacteriaceae</taxon>
        <taxon>Enterobacter</taxon>
        <taxon>Enterobacter cloacae complex</taxon>
    </lineage>
</organism>
<dbReference type="EMBL" id="CP056117">
    <property type="protein sequence ID" value="QKZ99856.1"/>
    <property type="molecule type" value="Genomic_DNA"/>
</dbReference>
<accession>A0A7H8UIY5</accession>
<sequence>MSEFNKIMIAAGLGILCSSNVVLGAPQEAAKTLSIPSYNIIAETLIRMTPSVNGKRNDVLMQEICAIAQGAKNKDDVVNSLKDEKLDRSTAVLLNSDLRSQQSICTAWMASTLFDTVNTSAWMMPVKSESVKKPSDSESWKFWKKKEAAEETKQEQHQLDQQRFFRSAQSRLNIAQADAELFGVIAANMEVSKDISTFSGWQQKVVQIVTEHAPSYLNKIKLLTSASNNNHFVSFVVKDNSFAVLDSNGYELSQAGSVPLLRVRGVDWLGNGKILGKEYFVNVNIK</sequence>
<evidence type="ECO:0000313" key="1">
    <source>
        <dbReference type="EMBL" id="QKZ99856.1"/>
    </source>
</evidence>
<gene>
    <name evidence="1" type="ORF">HWQ14_20350</name>
</gene>
<proteinExistence type="predicted"/>
<evidence type="ECO:0000313" key="2">
    <source>
        <dbReference type="Proteomes" id="UP000509421"/>
    </source>
</evidence>